<name>A0A0F5V8H2_9GAMM</name>
<dbReference type="PANTHER" id="PTHR37017:SF11">
    <property type="entry name" value="ESTERASE_LIPASE_THIOESTERASE DOMAIN-CONTAINING PROTEIN"/>
    <property type="match status" value="1"/>
</dbReference>
<evidence type="ECO:0000313" key="3">
    <source>
        <dbReference type="EMBL" id="KKC98485.1"/>
    </source>
</evidence>
<dbReference type="PATRIC" id="fig|265726.11.peg.1887"/>
<evidence type="ECO:0000256" key="1">
    <source>
        <dbReference type="SAM" id="SignalP"/>
    </source>
</evidence>
<keyword evidence="1" id="KW-0732">Signal</keyword>
<proteinExistence type="predicted"/>
<dbReference type="RefSeq" id="WP_046222007.1">
    <property type="nucleotide sequence ID" value="NZ_JWYV01000019.1"/>
</dbReference>
<gene>
    <name evidence="3" type="ORF">KY46_18025</name>
</gene>
<dbReference type="Pfam" id="PF12697">
    <property type="entry name" value="Abhydrolase_6"/>
    <property type="match status" value="1"/>
</dbReference>
<dbReference type="STRING" id="265726.KY46_18025"/>
<comment type="caution">
    <text evidence="3">The sequence shown here is derived from an EMBL/GenBank/DDBJ whole genome shotgun (WGS) entry which is preliminary data.</text>
</comment>
<protein>
    <recommendedName>
        <fullName evidence="2">AB hydrolase-1 domain-containing protein</fullName>
    </recommendedName>
</protein>
<reference evidence="3 4" key="1">
    <citation type="submission" date="2014-12" db="EMBL/GenBank/DDBJ databases">
        <title>Mercury Reductase activity and rhizosphere competence traits in the genome of root associated Photobacterium halotolerans MELD1.</title>
        <authorList>
            <person name="Mathew D.C."/>
            <person name="Huang C.-C."/>
        </authorList>
    </citation>
    <scope>NUCLEOTIDE SEQUENCE [LARGE SCALE GENOMIC DNA]</scope>
    <source>
        <strain evidence="3 4">MELD1</strain>
    </source>
</reference>
<feature type="chain" id="PRO_5002496266" description="AB hydrolase-1 domain-containing protein" evidence="1">
    <location>
        <begin position="27"/>
        <end position="257"/>
    </location>
</feature>
<sequence>MKRMLFFISKLSIILTALIASQSLWAKKIDHVVLVHGAFVDASSWNSVMSILLDKGYQVTAVQNPLTSLKDDVEAIRRVLDRQTADTILVGYSWAGVPVTEVGNHDRVKGLVYVAAMAPDKGESIHTLQQIKAEQATMPGLQSVIDDGYGNYLIDPAGYHFALAHDADPAKTRLMAASQIPMSIAAFDEVVEQVAWKTKPSWYAVSSEDKIVSPQLQFWMAERMGAHTISVPSGHASILSYPDKIAALIDTAARLSD</sequence>
<dbReference type="EMBL" id="JWYV01000019">
    <property type="protein sequence ID" value="KKC98485.1"/>
    <property type="molecule type" value="Genomic_DNA"/>
</dbReference>
<dbReference type="OrthoDB" id="9814966at2"/>
<evidence type="ECO:0000313" key="4">
    <source>
        <dbReference type="Proteomes" id="UP000033633"/>
    </source>
</evidence>
<feature type="domain" description="AB hydrolase-1" evidence="2">
    <location>
        <begin position="32"/>
        <end position="247"/>
    </location>
</feature>
<dbReference type="PANTHER" id="PTHR37017">
    <property type="entry name" value="AB HYDROLASE-1 DOMAIN-CONTAINING PROTEIN-RELATED"/>
    <property type="match status" value="1"/>
</dbReference>
<dbReference type="InterPro" id="IPR052897">
    <property type="entry name" value="Sec-Metab_Biosynth_Hydrolase"/>
</dbReference>
<accession>A0A0F5V8H2</accession>
<dbReference type="SUPFAM" id="SSF53474">
    <property type="entry name" value="alpha/beta-Hydrolases"/>
    <property type="match status" value="1"/>
</dbReference>
<dbReference type="AlphaFoldDB" id="A0A0F5V8H2"/>
<dbReference type="Proteomes" id="UP000033633">
    <property type="component" value="Unassembled WGS sequence"/>
</dbReference>
<evidence type="ECO:0000259" key="2">
    <source>
        <dbReference type="Pfam" id="PF12697"/>
    </source>
</evidence>
<dbReference type="InterPro" id="IPR029058">
    <property type="entry name" value="AB_hydrolase_fold"/>
</dbReference>
<dbReference type="Gene3D" id="3.40.50.1820">
    <property type="entry name" value="alpha/beta hydrolase"/>
    <property type="match status" value="1"/>
</dbReference>
<dbReference type="InterPro" id="IPR000073">
    <property type="entry name" value="AB_hydrolase_1"/>
</dbReference>
<feature type="signal peptide" evidence="1">
    <location>
        <begin position="1"/>
        <end position="26"/>
    </location>
</feature>
<organism evidence="3 4">
    <name type="scientific">Photobacterium halotolerans</name>
    <dbReference type="NCBI Taxonomy" id="265726"/>
    <lineage>
        <taxon>Bacteria</taxon>
        <taxon>Pseudomonadati</taxon>
        <taxon>Pseudomonadota</taxon>
        <taxon>Gammaproteobacteria</taxon>
        <taxon>Vibrionales</taxon>
        <taxon>Vibrionaceae</taxon>
        <taxon>Photobacterium</taxon>
    </lineage>
</organism>
<keyword evidence="4" id="KW-1185">Reference proteome</keyword>